<dbReference type="EMBL" id="JAEANY010000003">
    <property type="protein sequence ID" value="MBH5322996.1"/>
    <property type="molecule type" value="Genomic_DNA"/>
</dbReference>
<reference evidence="1 2" key="1">
    <citation type="submission" date="2020-11" db="EMBL/GenBank/DDBJ databases">
        <title>Erythrobacter sediminis sp. nov., a marine bacterium from a tidal flat of Garorim Bay.</title>
        <authorList>
            <person name="Kim D."/>
            <person name="Yoo Y."/>
            <person name="Kim J.-J."/>
        </authorList>
    </citation>
    <scope>NUCLEOTIDE SEQUENCE [LARGE SCALE GENOMIC DNA]</scope>
    <source>
        <strain evidence="1 2">JGD-13</strain>
    </source>
</reference>
<evidence type="ECO:0000313" key="1">
    <source>
        <dbReference type="EMBL" id="MBH5322996.1"/>
    </source>
</evidence>
<dbReference type="Pfam" id="PF11159">
    <property type="entry name" value="DUF2939"/>
    <property type="match status" value="1"/>
</dbReference>
<keyword evidence="2" id="KW-1185">Reference proteome</keyword>
<organism evidence="1 2">
    <name type="scientific">Aurantiacibacter sediminis</name>
    <dbReference type="NCBI Taxonomy" id="2793064"/>
    <lineage>
        <taxon>Bacteria</taxon>
        <taxon>Pseudomonadati</taxon>
        <taxon>Pseudomonadota</taxon>
        <taxon>Alphaproteobacteria</taxon>
        <taxon>Sphingomonadales</taxon>
        <taxon>Erythrobacteraceae</taxon>
        <taxon>Aurantiacibacter</taxon>
    </lineage>
</organism>
<dbReference type="InterPro" id="IPR021330">
    <property type="entry name" value="DUF2939"/>
</dbReference>
<dbReference type="RefSeq" id="WP_197921714.1">
    <property type="nucleotide sequence ID" value="NZ_CAWPTA010000008.1"/>
</dbReference>
<comment type="caution">
    <text evidence="1">The sequence shown here is derived from an EMBL/GenBank/DDBJ whole genome shotgun (WGS) entry which is preliminary data.</text>
</comment>
<accession>A0ABS0N5C6</accession>
<proteinExistence type="predicted"/>
<gene>
    <name evidence="1" type="ORF">I5L03_10420</name>
</gene>
<protein>
    <submittedName>
        <fullName evidence="1">DUF2939 domain-containing protein</fullName>
    </submittedName>
</protein>
<name>A0ABS0N5C6_9SPHN</name>
<evidence type="ECO:0000313" key="2">
    <source>
        <dbReference type="Proteomes" id="UP000602442"/>
    </source>
</evidence>
<sequence length="165" mass="17956">MKKLLLLIAVVGLTFLGWYLASPWWAMKSLADAAQAQDIAALEEKVDFPALRASASEQMNEEIARRRGQNGALGELGGALAERIGDAVIDRTITPESVSGLVASGSLVVGVLPQRLRGQELSWDIEREGFQNFRAIGTFEDGTEGPTLIFRREQLGWVVTGFDLP</sequence>
<dbReference type="Proteomes" id="UP000602442">
    <property type="component" value="Unassembled WGS sequence"/>
</dbReference>